<feature type="transmembrane region" description="Helical" evidence="1">
    <location>
        <begin position="12"/>
        <end position="38"/>
    </location>
</feature>
<dbReference type="Proteomes" id="UP000593594">
    <property type="component" value="Chromosome"/>
</dbReference>
<name>A0A7S8C5J9_9HYPH</name>
<sequence>MSLRPTRAEQGFRSPASLILAALARTATGIGALAVLAVAAPLPLWAIAACGAGAAIFALYGARAVIRHGWPVVIDEEGIERRGFFAKRLDWRDLTAVRLAHYSTRRDGRRGWQELVMRDGATALVLESEHPAFEPAAARALASATENGAEMSAATLHNANELGLWPGMRHEAAADRPTATNGASKR</sequence>
<protein>
    <recommendedName>
        <fullName evidence="4">PH domain-containing protein</fullName>
    </recommendedName>
</protein>
<proteinExistence type="predicted"/>
<keyword evidence="1" id="KW-0812">Transmembrane</keyword>
<organism evidence="2 3">
    <name type="scientific">Kaustia mangrovi</name>
    <dbReference type="NCBI Taxonomy" id="2593653"/>
    <lineage>
        <taxon>Bacteria</taxon>
        <taxon>Pseudomonadati</taxon>
        <taxon>Pseudomonadota</taxon>
        <taxon>Alphaproteobacteria</taxon>
        <taxon>Hyphomicrobiales</taxon>
        <taxon>Parvibaculaceae</taxon>
        <taxon>Kaustia</taxon>
    </lineage>
</organism>
<evidence type="ECO:0000256" key="1">
    <source>
        <dbReference type="SAM" id="Phobius"/>
    </source>
</evidence>
<keyword evidence="1" id="KW-0472">Membrane</keyword>
<keyword evidence="3" id="KW-1185">Reference proteome</keyword>
<evidence type="ECO:0000313" key="3">
    <source>
        <dbReference type="Proteomes" id="UP000593594"/>
    </source>
</evidence>
<dbReference type="AlphaFoldDB" id="A0A7S8C5J9"/>
<evidence type="ECO:0000313" key="2">
    <source>
        <dbReference type="EMBL" id="QPC43609.1"/>
    </source>
</evidence>
<evidence type="ECO:0008006" key="4">
    <source>
        <dbReference type="Google" id="ProtNLM"/>
    </source>
</evidence>
<gene>
    <name evidence="2" type="ORF">HW532_13485</name>
</gene>
<dbReference type="KEGG" id="kmn:HW532_13485"/>
<keyword evidence="1" id="KW-1133">Transmembrane helix</keyword>
<reference evidence="2 3" key="1">
    <citation type="submission" date="2020-06" db="EMBL/GenBank/DDBJ databases">
        <title>Genome sequence of 2 isolates from Red Sea Mangroves.</title>
        <authorList>
            <person name="Sefrji F."/>
            <person name="Michoud G."/>
            <person name="Merlino G."/>
            <person name="Daffonchio D."/>
        </authorList>
    </citation>
    <scope>NUCLEOTIDE SEQUENCE [LARGE SCALE GENOMIC DNA]</scope>
    <source>
        <strain evidence="2 3">R1DC25</strain>
    </source>
</reference>
<dbReference type="EMBL" id="CP058214">
    <property type="protein sequence ID" value="QPC43609.1"/>
    <property type="molecule type" value="Genomic_DNA"/>
</dbReference>
<feature type="transmembrane region" description="Helical" evidence="1">
    <location>
        <begin position="44"/>
        <end position="62"/>
    </location>
</feature>
<accession>A0A7S8C5J9</accession>
<dbReference type="RefSeq" id="WP_213160975.1">
    <property type="nucleotide sequence ID" value="NZ_CP058214.1"/>
</dbReference>